<organism evidence="2 3">
    <name type="scientific">Caerostris darwini</name>
    <dbReference type="NCBI Taxonomy" id="1538125"/>
    <lineage>
        <taxon>Eukaryota</taxon>
        <taxon>Metazoa</taxon>
        <taxon>Ecdysozoa</taxon>
        <taxon>Arthropoda</taxon>
        <taxon>Chelicerata</taxon>
        <taxon>Arachnida</taxon>
        <taxon>Araneae</taxon>
        <taxon>Araneomorphae</taxon>
        <taxon>Entelegynae</taxon>
        <taxon>Araneoidea</taxon>
        <taxon>Araneidae</taxon>
        <taxon>Caerostris</taxon>
    </lineage>
</organism>
<dbReference type="AlphaFoldDB" id="A0AAV4S4Y0"/>
<evidence type="ECO:0000313" key="2">
    <source>
        <dbReference type="EMBL" id="GIY27108.1"/>
    </source>
</evidence>
<accession>A0AAV4S4Y0</accession>
<dbReference type="EMBL" id="BPLQ01007021">
    <property type="protein sequence ID" value="GIY27108.1"/>
    <property type="molecule type" value="Genomic_DNA"/>
</dbReference>
<feature type="region of interest" description="Disordered" evidence="1">
    <location>
        <begin position="19"/>
        <end position="38"/>
    </location>
</feature>
<dbReference type="Proteomes" id="UP001054837">
    <property type="component" value="Unassembled WGS sequence"/>
</dbReference>
<gene>
    <name evidence="2" type="ORF">CDAR_177211</name>
</gene>
<feature type="compositionally biased region" description="Polar residues" evidence="1">
    <location>
        <begin position="19"/>
        <end position="30"/>
    </location>
</feature>
<proteinExistence type="predicted"/>
<sequence>MGSVTLTLFGGRRVTQRGFTHRSSTLSSGSLREEAPPESKTIAAGVFRRTMSLAFVAAVGTLCEECARQRCAIAESACAHVRNSSDPDKPLTTPIMHP</sequence>
<evidence type="ECO:0008006" key="4">
    <source>
        <dbReference type="Google" id="ProtNLM"/>
    </source>
</evidence>
<protein>
    <recommendedName>
        <fullName evidence="4">Secreted protein</fullName>
    </recommendedName>
</protein>
<evidence type="ECO:0000313" key="3">
    <source>
        <dbReference type="Proteomes" id="UP001054837"/>
    </source>
</evidence>
<keyword evidence="3" id="KW-1185">Reference proteome</keyword>
<reference evidence="2 3" key="1">
    <citation type="submission" date="2021-06" db="EMBL/GenBank/DDBJ databases">
        <title>Caerostris darwini draft genome.</title>
        <authorList>
            <person name="Kono N."/>
            <person name="Arakawa K."/>
        </authorList>
    </citation>
    <scope>NUCLEOTIDE SEQUENCE [LARGE SCALE GENOMIC DNA]</scope>
</reference>
<name>A0AAV4S4Y0_9ARAC</name>
<evidence type="ECO:0000256" key="1">
    <source>
        <dbReference type="SAM" id="MobiDB-lite"/>
    </source>
</evidence>
<comment type="caution">
    <text evidence="2">The sequence shown here is derived from an EMBL/GenBank/DDBJ whole genome shotgun (WGS) entry which is preliminary data.</text>
</comment>